<dbReference type="AlphaFoldDB" id="A0AB33K117"/>
<gene>
    <name evidence="2" type="ORF">KCMC57_37940</name>
</gene>
<feature type="compositionally biased region" description="Basic and acidic residues" evidence="1">
    <location>
        <begin position="1"/>
        <end position="11"/>
    </location>
</feature>
<dbReference type="Gene3D" id="3.40.50.300">
    <property type="entry name" value="P-loop containing nucleotide triphosphate hydrolases"/>
    <property type="match status" value="1"/>
</dbReference>
<feature type="region of interest" description="Disordered" evidence="1">
    <location>
        <begin position="207"/>
        <end position="238"/>
    </location>
</feature>
<proteinExistence type="predicted"/>
<name>A0AB33K117_9ACTN</name>
<dbReference type="SUPFAM" id="SSF52540">
    <property type="entry name" value="P-loop containing nucleoside triphosphate hydrolases"/>
    <property type="match status" value="1"/>
</dbReference>
<protein>
    <submittedName>
        <fullName evidence="2">AAA family ATPase</fullName>
    </submittedName>
</protein>
<dbReference type="InterPro" id="IPR027417">
    <property type="entry name" value="P-loop_NTPase"/>
</dbReference>
<accession>A0AB33K117</accession>
<evidence type="ECO:0000313" key="2">
    <source>
        <dbReference type="EMBL" id="BFP47426.1"/>
    </source>
</evidence>
<reference evidence="2" key="1">
    <citation type="submission" date="2024-07" db="EMBL/GenBank/DDBJ databases">
        <title>Complete genome sequences of cellulolytic bacteria, Kitasatospora sp. CMC57 and Streptomyces sp. CMC78, isolated from Japanese agricultural soil.</title>
        <authorList>
            <person name="Hashimoto T."/>
            <person name="Ito M."/>
            <person name="Iwamoto M."/>
            <person name="Fukahori D."/>
            <person name="Shoda T."/>
            <person name="Sakoda M."/>
            <person name="Morohoshi T."/>
            <person name="Mitsuboshi M."/>
            <person name="Nishizawa T."/>
        </authorList>
    </citation>
    <scope>NUCLEOTIDE SEQUENCE</scope>
    <source>
        <strain evidence="2">CMC57</strain>
    </source>
</reference>
<evidence type="ECO:0000256" key="1">
    <source>
        <dbReference type="SAM" id="MobiDB-lite"/>
    </source>
</evidence>
<dbReference type="EMBL" id="AP035881">
    <property type="protein sequence ID" value="BFP47426.1"/>
    <property type="molecule type" value="Genomic_DNA"/>
</dbReference>
<feature type="region of interest" description="Disordered" evidence="1">
    <location>
        <begin position="1"/>
        <end position="20"/>
    </location>
</feature>
<sequence>MLHDLIPDPRAPRPGPSPRGVVDLRGDIPLPATLAYPPGAVVVVSGLPGSGKSTALHHWADAAPVIDPRTTHLACEAVMPAWLPYAVYRPWARLRHFHRLRTAARDGGHLLVHDCGSRSWLRGHLARLLRAQGRELHLVILDVGPTEALAGQHARGRWAPPRTFTRHDRGLAHLLRSLDTLGPAAAPEAASVTLFDRSSRDRLPRLVFEPPAQPDPAVRTRQEPGMPCTGGRMGGWGP</sequence>
<organism evidence="2">
    <name type="scientific">Kitasatospora sp. CMC57</name>
    <dbReference type="NCBI Taxonomy" id="3231513"/>
    <lineage>
        <taxon>Bacteria</taxon>
        <taxon>Bacillati</taxon>
        <taxon>Actinomycetota</taxon>
        <taxon>Actinomycetes</taxon>
        <taxon>Kitasatosporales</taxon>
        <taxon>Streptomycetaceae</taxon>
        <taxon>Kitasatospora</taxon>
    </lineage>
</organism>
<dbReference type="Pfam" id="PF13671">
    <property type="entry name" value="AAA_33"/>
    <property type="match status" value="1"/>
</dbReference>